<evidence type="ECO:0000313" key="3">
    <source>
        <dbReference type="Proteomes" id="UP001170959"/>
    </source>
</evidence>
<dbReference type="Proteomes" id="UP001170959">
    <property type="component" value="Unassembled WGS sequence"/>
</dbReference>
<reference evidence="2" key="2">
    <citation type="journal article" date="2022" name="Sci. Total Environ.">
        <title>Prevalence, transmission, and molecular epidemiology of tet(X)-positive bacteria among humans, animals, and environmental niches in China: An epidemiological, and genomic-based study.</title>
        <authorList>
            <person name="Dong N."/>
            <person name="Zeng Y."/>
            <person name="Cai C."/>
            <person name="Sun C."/>
            <person name="Lu J."/>
            <person name="Liu C."/>
            <person name="Zhou H."/>
            <person name="Sun Q."/>
            <person name="Shu L."/>
            <person name="Wang H."/>
            <person name="Wang Y."/>
            <person name="Wang S."/>
            <person name="Wu C."/>
            <person name="Chan E.W."/>
            <person name="Chen G."/>
            <person name="Shen Z."/>
            <person name="Chen S."/>
            <person name="Zhang R."/>
        </authorList>
    </citation>
    <scope>NUCLEOTIDE SEQUENCE</scope>
    <source>
        <strain evidence="2">R655-4</strain>
    </source>
</reference>
<gene>
    <name evidence="2" type="ORF">HX001_11175</name>
</gene>
<dbReference type="SUPFAM" id="SSF53448">
    <property type="entry name" value="Nucleotide-diphospho-sugar transferases"/>
    <property type="match status" value="1"/>
</dbReference>
<accession>A0AAJ1QFI4</accession>
<dbReference type="InterPro" id="IPR001173">
    <property type="entry name" value="Glyco_trans_2-like"/>
</dbReference>
<dbReference type="AlphaFoldDB" id="A0AAJ1QFI4"/>
<reference evidence="2" key="1">
    <citation type="submission" date="2020-06" db="EMBL/GenBank/DDBJ databases">
        <authorList>
            <person name="Dong N."/>
        </authorList>
    </citation>
    <scope>NUCLEOTIDE SEQUENCE</scope>
    <source>
        <strain evidence="2">R655-4</strain>
    </source>
</reference>
<dbReference type="PANTHER" id="PTHR43685:SF11">
    <property type="entry name" value="GLYCOSYLTRANSFERASE TAGX-RELATED"/>
    <property type="match status" value="1"/>
</dbReference>
<dbReference type="PANTHER" id="PTHR43685">
    <property type="entry name" value="GLYCOSYLTRANSFERASE"/>
    <property type="match status" value="1"/>
</dbReference>
<proteinExistence type="predicted"/>
<comment type="caution">
    <text evidence="2">The sequence shown here is derived from an EMBL/GenBank/DDBJ whole genome shotgun (WGS) entry which is preliminary data.</text>
</comment>
<organism evidence="2 3">
    <name type="scientific">Empedobacter brevis</name>
    <dbReference type="NCBI Taxonomy" id="247"/>
    <lineage>
        <taxon>Bacteria</taxon>
        <taxon>Pseudomonadati</taxon>
        <taxon>Bacteroidota</taxon>
        <taxon>Flavobacteriia</taxon>
        <taxon>Flavobacteriales</taxon>
        <taxon>Weeksellaceae</taxon>
        <taxon>Empedobacter</taxon>
    </lineage>
</organism>
<feature type="domain" description="Glycosyltransferase 2-like" evidence="1">
    <location>
        <begin position="8"/>
        <end position="140"/>
    </location>
</feature>
<dbReference type="InterPro" id="IPR050834">
    <property type="entry name" value="Glycosyltransf_2"/>
</dbReference>
<name>A0AAJ1QFI4_9FLAO</name>
<dbReference type="InterPro" id="IPR029044">
    <property type="entry name" value="Nucleotide-diphossugar_trans"/>
</dbReference>
<evidence type="ECO:0000259" key="1">
    <source>
        <dbReference type="Pfam" id="PF00535"/>
    </source>
</evidence>
<dbReference type="RefSeq" id="WP_286493765.1">
    <property type="nucleotide sequence ID" value="NZ_JACAGJ010000005.1"/>
</dbReference>
<dbReference type="Gene3D" id="3.90.550.10">
    <property type="entry name" value="Spore Coat Polysaccharide Biosynthesis Protein SpsA, Chain A"/>
    <property type="match status" value="1"/>
</dbReference>
<dbReference type="CDD" id="cd00761">
    <property type="entry name" value="Glyco_tranf_GTA_type"/>
    <property type="match status" value="1"/>
</dbReference>
<protein>
    <submittedName>
        <fullName evidence="2">Glycosyltransferase family 2 protein</fullName>
    </submittedName>
</protein>
<evidence type="ECO:0000313" key="2">
    <source>
        <dbReference type="EMBL" id="MDM1073044.1"/>
    </source>
</evidence>
<dbReference type="Pfam" id="PF00535">
    <property type="entry name" value="Glycos_transf_2"/>
    <property type="match status" value="1"/>
</dbReference>
<sequence length="324" mass="38287">MLVNPLVSIVVPNYNHAKYLSQRLDSVFNQTYKNFEVILLDDLSRDNSIEILDSYQDESITHRIYNKENSGSTFKQWKKGLEVAKGELVWIAESDDWAEVTFLEKMVQAFLENENVVLVYTDLCNVDENGYELGEGLHYNYDAFGKENYYEKGVEYIKNFMLIGNSIVNASGVVFKKELGIKHIDKVLNYRMAGDWLFWNNLLLEENAHVYFRGKEKLNYFRHSLQSTRNYLTIEKKERGLIEKVDVIFFTIKMLELENEKLEVKKREMLDWWSKDHSIKEALRDSFRSVLTTEMFQDVNAISLYKHYIKYKIKNISLIKALRI</sequence>
<dbReference type="EMBL" id="JACAGJ010000005">
    <property type="protein sequence ID" value="MDM1073044.1"/>
    <property type="molecule type" value="Genomic_DNA"/>
</dbReference>